<keyword evidence="10" id="KW-0902">Two-component regulatory system</keyword>
<sequence>MKSPTNDTDTAPRRKPAGKPRAARARPVRDAQELLAMERQARQDAEAATQAKDEFLSVVTHELRSPLNAIRGWSHVLRHSGELQPLQRRALDAIDRNTQAQVQLVDDLLDSQRILCGKLELVYASVPLRRLLEDALETVQLAAEAKRIRLETSHDRQAGMVRVDGERLRQALVKLLSNAVKFTPEDGIVTLCSSVRADGLAIEVSDTGAGLDASQLAALFERFSQADSSDKRRTNGLGLGLSLARQLAELHGGTIRAFSEGVGRGSRFTIELPASVLNTDLPTMPAGHTGSPLAGKRVVIVEDDDDGREVLGLILREAQVDLHSFDRAAKAYEYIAHLADSEQPDVLISDIAMPDEDGYEFIRRLRRLEGLEHRPHLVALALTSFSRREDRAKALQAGFDEHVPKPIDPERVLRTVAHALGVDDAPAVADVPQA</sequence>
<dbReference type="Pfam" id="PF00072">
    <property type="entry name" value="Response_reg"/>
    <property type="match status" value="1"/>
</dbReference>
<dbReference type="PROSITE" id="PS50109">
    <property type="entry name" value="HIS_KIN"/>
    <property type="match status" value="1"/>
</dbReference>
<evidence type="ECO:0000256" key="9">
    <source>
        <dbReference type="ARBA" id="ARBA00022840"/>
    </source>
</evidence>
<dbReference type="GO" id="GO:0005524">
    <property type="term" value="F:ATP binding"/>
    <property type="evidence" value="ECO:0007669"/>
    <property type="project" value="UniProtKB-KW"/>
</dbReference>
<keyword evidence="4" id="KW-1003">Cell membrane</keyword>
<dbReference type="Gene3D" id="1.10.287.130">
    <property type="match status" value="1"/>
</dbReference>
<feature type="modified residue" description="4-aspartylphosphate" evidence="12">
    <location>
        <position position="350"/>
    </location>
</feature>
<dbReference type="RefSeq" id="WP_124542369.1">
    <property type="nucleotide sequence ID" value="NZ_QUSW01000006.1"/>
</dbReference>
<evidence type="ECO:0000259" key="14">
    <source>
        <dbReference type="PROSITE" id="PS50109"/>
    </source>
</evidence>
<feature type="domain" description="Response regulatory" evidence="15">
    <location>
        <begin position="297"/>
        <end position="420"/>
    </location>
</feature>
<keyword evidence="6" id="KW-0808">Transferase</keyword>
<comment type="caution">
    <text evidence="16">The sequence shown here is derived from an EMBL/GenBank/DDBJ whole genome shotgun (WGS) entry which is preliminary data.</text>
</comment>
<dbReference type="InterPro" id="IPR003661">
    <property type="entry name" value="HisK_dim/P_dom"/>
</dbReference>
<dbReference type="PANTHER" id="PTHR43547">
    <property type="entry name" value="TWO-COMPONENT HISTIDINE KINASE"/>
    <property type="match status" value="1"/>
</dbReference>
<evidence type="ECO:0000256" key="1">
    <source>
        <dbReference type="ARBA" id="ARBA00000085"/>
    </source>
</evidence>
<dbReference type="Pfam" id="PF00512">
    <property type="entry name" value="HisKA"/>
    <property type="match status" value="1"/>
</dbReference>
<feature type="compositionally biased region" description="Basic residues" evidence="13">
    <location>
        <begin position="13"/>
        <end position="26"/>
    </location>
</feature>
<keyword evidence="11" id="KW-0472">Membrane</keyword>
<dbReference type="Gene3D" id="3.40.50.2300">
    <property type="match status" value="1"/>
</dbReference>
<comment type="subcellular location">
    <subcellularLocation>
        <location evidence="2">Cell membrane</location>
    </subcellularLocation>
</comment>
<keyword evidence="5 12" id="KW-0597">Phosphoprotein</keyword>
<dbReference type="CDD" id="cd16922">
    <property type="entry name" value="HATPase_EvgS-ArcB-TorS-like"/>
    <property type="match status" value="1"/>
</dbReference>
<dbReference type="SMART" id="SM00388">
    <property type="entry name" value="HisKA"/>
    <property type="match status" value="1"/>
</dbReference>
<evidence type="ECO:0000313" key="17">
    <source>
        <dbReference type="Proteomes" id="UP000267464"/>
    </source>
</evidence>
<evidence type="ECO:0000256" key="12">
    <source>
        <dbReference type="PROSITE-ProRule" id="PRU00169"/>
    </source>
</evidence>
<dbReference type="EMBL" id="QUSW01000006">
    <property type="protein sequence ID" value="RQP22796.1"/>
    <property type="molecule type" value="Genomic_DNA"/>
</dbReference>
<evidence type="ECO:0000256" key="8">
    <source>
        <dbReference type="ARBA" id="ARBA00022777"/>
    </source>
</evidence>
<keyword evidence="17" id="KW-1185">Reference proteome</keyword>
<dbReference type="InterPro" id="IPR005467">
    <property type="entry name" value="His_kinase_dom"/>
</dbReference>
<dbReference type="InterPro" id="IPR036097">
    <property type="entry name" value="HisK_dim/P_sf"/>
</dbReference>
<feature type="domain" description="Histidine kinase" evidence="14">
    <location>
        <begin position="58"/>
        <end position="276"/>
    </location>
</feature>
<evidence type="ECO:0000256" key="6">
    <source>
        <dbReference type="ARBA" id="ARBA00022679"/>
    </source>
</evidence>
<dbReference type="SMART" id="SM00387">
    <property type="entry name" value="HATPase_c"/>
    <property type="match status" value="1"/>
</dbReference>
<comment type="catalytic activity">
    <reaction evidence="1">
        <text>ATP + protein L-histidine = ADP + protein N-phospho-L-histidine.</text>
        <dbReference type="EC" id="2.7.13.3"/>
    </reaction>
</comment>
<evidence type="ECO:0000256" key="13">
    <source>
        <dbReference type="SAM" id="MobiDB-lite"/>
    </source>
</evidence>
<dbReference type="SUPFAM" id="SSF55874">
    <property type="entry name" value="ATPase domain of HSP90 chaperone/DNA topoisomerase II/histidine kinase"/>
    <property type="match status" value="1"/>
</dbReference>
<reference evidence="16 17" key="2">
    <citation type="submission" date="2018-12" db="EMBL/GenBank/DDBJ databases">
        <title>Rhizobacter gummiphilus sp. nov., a rubber-degrading bacterium isolated from the soil of a botanical garden in Japan.</title>
        <authorList>
            <person name="Shunsuke S.S."/>
        </authorList>
    </citation>
    <scope>NUCLEOTIDE SEQUENCE [LARGE SCALE GENOMIC DNA]</scope>
    <source>
        <strain evidence="16 17">S-16</strain>
    </source>
</reference>
<dbReference type="GO" id="GO:0005886">
    <property type="term" value="C:plasma membrane"/>
    <property type="evidence" value="ECO:0007669"/>
    <property type="project" value="UniProtKB-SubCell"/>
</dbReference>
<reference evidence="16 17" key="1">
    <citation type="submission" date="2018-08" db="EMBL/GenBank/DDBJ databases">
        <authorList>
            <person name="Khan S.A."/>
            <person name="Jeon C.O."/>
            <person name="Chun B.H."/>
            <person name="Jeong S.E."/>
        </authorList>
    </citation>
    <scope>NUCLEOTIDE SEQUENCE [LARGE SCALE GENOMIC DNA]</scope>
    <source>
        <strain evidence="16 17">S-16</strain>
    </source>
</reference>
<keyword evidence="7" id="KW-0547">Nucleotide-binding</keyword>
<dbReference type="FunFam" id="3.30.565.10:FF:000023">
    <property type="entry name" value="PAS domain-containing sensor histidine kinase"/>
    <property type="match status" value="1"/>
</dbReference>
<dbReference type="AlphaFoldDB" id="A0A3N7HNW3"/>
<evidence type="ECO:0000256" key="7">
    <source>
        <dbReference type="ARBA" id="ARBA00022741"/>
    </source>
</evidence>
<evidence type="ECO:0000256" key="11">
    <source>
        <dbReference type="ARBA" id="ARBA00023136"/>
    </source>
</evidence>
<dbReference type="InterPro" id="IPR003594">
    <property type="entry name" value="HATPase_dom"/>
</dbReference>
<name>A0A3N7HNW3_9BURK</name>
<keyword evidence="9" id="KW-0067">ATP-binding</keyword>
<accession>A0A3N7HNW3</accession>
<dbReference type="Pfam" id="PF02518">
    <property type="entry name" value="HATPase_c"/>
    <property type="match status" value="1"/>
</dbReference>
<dbReference type="InterPro" id="IPR011006">
    <property type="entry name" value="CheY-like_superfamily"/>
</dbReference>
<dbReference type="SUPFAM" id="SSF52172">
    <property type="entry name" value="CheY-like"/>
    <property type="match status" value="1"/>
</dbReference>
<evidence type="ECO:0000259" key="15">
    <source>
        <dbReference type="PROSITE" id="PS50110"/>
    </source>
</evidence>
<evidence type="ECO:0000256" key="4">
    <source>
        <dbReference type="ARBA" id="ARBA00022475"/>
    </source>
</evidence>
<dbReference type="SMART" id="SM00448">
    <property type="entry name" value="REC"/>
    <property type="match status" value="1"/>
</dbReference>
<evidence type="ECO:0000256" key="5">
    <source>
        <dbReference type="ARBA" id="ARBA00022553"/>
    </source>
</evidence>
<dbReference type="Proteomes" id="UP000267464">
    <property type="component" value="Unassembled WGS sequence"/>
</dbReference>
<keyword evidence="8" id="KW-0418">Kinase</keyword>
<dbReference type="PROSITE" id="PS50110">
    <property type="entry name" value="RESPONSE_REGULATORY"/>
    <property type="match status" value="1"/>
</dbReference>
<dbReference type="InterPro" id="IPR001789">
    <property type="entry name" value="Sig_transdc_resp-reg_receiver"/>
</dbReference>
<evidence type="ECO:0000256" key="2">
    <source>
        <dbReference type="ARBA" id="ARBA00004236"/>
    </source>
</evidence>
<proteinExistence type="predicted"/>
<evidence type="ECO:0000256" key="3">
    <source>
        <dbReference type="ARBA" id="ARBA00012438"/>
    </source>
</evidence>
<dbReference type="SUPFAM" id="SSF47384">
    <property type="entry name" value="Homodimeric domain of signal transducing histidine kinase"/>
    <property type="match status" value="1"/>
</dbReference>
<dbReference type="PRINTS" id="PR00344">
    <property type="entry name" value="BCTRLSENSOR"/>
</dbReference>
<dbReference type="InterPro" id="IPR036890">
    <property type="entry name" value="HATPase_C_sf"/>
</dbReference>
<dbReference type="PANTHER" id="PTHR43547:SF2">
    <property type="entry name" value="HYBRID SIGNAL TRANSDUCTION HISTIDINE KINASE C"/>
    <property type="match status" value="1"/>
</dbReference>
<dbReference type="InterPro" id="IPR004358">
    <property type="entry name" value="Sig_transdc_His_kin-like_C"/>
</dbReference>
<dbReference type="Gene3D" id="3.30.565.10">
    <property type="entry name" value="Histidine kinase-like ATPase, C-terminal domain"/>
    <property type="match status" value="1"/>
</dbReference>
<organism evidence="16 17">
    <name type="scientific">Piscinibacter terrae</name>
    <dbReference type="NCBI Taxonomy" id="2496871"/>
    <lineage>
        <taxon>Bacteria</taxon>
        <taxon>Pseudomonadati</taxon>
        <taxon>Pseudomonadota</taxon>
        <taxon>Betaproteobacteria</taxon>
        <taxon>Burkholderiales</taxon>
        <taxon>Sphaerotilaceae</taxon>
        <taxon>Piscinibacter</taxon>
    </lineage>
</organism>
<dbReference type="OrthoDB" id="9810730at2"/>
<evidence type="ECO:0000256" key="10">
    <source>
        <dbReference type="ARBA" id="ARBA00023012"/>
    </source>
</evidence>
<dbReference type="EC" id="2.7.13.3" evidence="3"/>
<dbReference type="CDD" id="cd00082">
    <property type="entry name" value="HisKA"/>
    <property type="match status" value="1"/>
</dbReference>
<dbReference type="GO" id="GO:0000155">
    <property type="term" value="F:phosphorelay sensor kinase activity"/>
    <property type="evidence" value="ECO:0007669"/>
    <property type="project" value="InterPro"/>
</dbReference>
<protein>
    <recommendedName>
        <fullName evidence="3">histidine kinase</fullName>
        <ecNumber evidence="3">2.7.13.3</ecNumber>
    </recommendedName>
</protein>
<evidence type="ECO:0000313" key="16">
    <source>
        <dbReference type="EMBL" id="RQP22796.1"/>
    </source>
</evidence>
<gene>
    <name evidence="16" type="ORF">DZC73_21115</name>
</gene>
<feature type="region of interest" description="Disordered" evidence="13">
    <location>
        <begin position="1"/>
        <end position="30"/>
    </location>
</feature>